<organism evidence="3 4">
    <name type="scientific">Cercospora kikuchii</name>
    <dbReference type="NCBI Taxonomy" id="84275"/>
    <lineage>
        <taxon>Eukaryota</taxon>
        <taxon>Fungi</taxon>
        <taxon>Dikarya</taxon>
        <taxon>Ascomycota</taxon>
        <taxon>Pezizomycotina</taxon>
        <taxon>Dothideomycetes</taxon>
        <taxon>Dothideomycetidae</taxon>
        <taxon>Mycosphaerellales</taxon>
        <taxon>Mycosphaerellaceae</taxon>
        <taxon>Cercospora</taxon>
    </lineage>
</organism>
<dbReference type="Proteomes" id="UP000825890">
    <property type="component" value="Unassembled WGS sequence"/>
</dbReference>
<reference evidence="3 4" key="1">
    <citation type="submission" date="2021-01" db="EMBL/GenBank/DDBJ databases">
        <title>Cercospora kikuchii MAFF 305040 whole genome shotgun sequence.</title>
        <authorList>
            <person name="Kashiwa T."/>
            <person name="Suzuki T."/>
        </authorList>
    </citation>
    <scope>NUCLEOTIDE SEQUENCE [LARGE SCALE GENOMIC DNA]</scope>
    <source>
        <strain evidence="3 4">MAFF 305040</strain>
    </source>
</reference>
<keyword evidence="4" id="KW-1185">Reference proteome</keyword>
<dbReference type="EMBL" id="BOLY01000001">
    <property type="protein sequence ID" value="GIZ37345.1"/>
    <property type="molecule type" value="Genomic_DNA"/>
</dbReference>
<dbReference type="RefSeq" id="XP_044651832.1">
    <property type="nucleotide sequence ID" value="XM_044795897.1"/>
</dbReference>
<dbReference type="InterPro" id="IPR054586">
    <property type="entry name" value="MACPF_1_fungal"/>
</dbReference>
<evidence type="ECO:0000259" key="2">
    <source>
        <dbReference type="Pfam" id="PF22693"/>
    </source>
</evidence>
<proteinExistence type="predicted"/>
<feature type="compositionally biased region" description="Low complexity" evidence="1">
    <location>
        <begin position="47"/>
        <end position="65"/>
    </location>
</feature>
<feature type="region of interest" description="Disordered" evidence="1">
    <location>
        <begin position="36"/>
        <end position="65"/>
    </location>
</feature>
<accession>A0A9P3CC44</accession>
<dbReference type="Pfam" id="PF22693">
    <property type="entry name" value="MACPF_1"/>
    <property type="match status" value="1"/>
</dbReference>
<evidence type="ECO:0000256" key="1">
    <source>
        <dbReference type="SAM" id="MobiDB-lite"/>
    </source>
</evidence>
<comment type="caution">
    <text evidence="3">The sequence shown here is derived from an EMBL/GenBank/DDBJ whole genome shotgun (WGS) entry which is preliminary data.</text>
</comment>
<dbReference type="OrthoDB" id="2562973at2759"/>
<gene>
    <name evidence="3" type="ORF">CKM354_000079500</name>
</gene>
<feature type="domain" description="MACPF-like" evidence="2">
    <location>
        <begin position="312"/>
        <end position="441"/>
    </location>
</feature>
<evidence type="ECO:0000313" key="3">
    <source>
        <dbReference type="EMBL" id="GIZ37345.1"/>
    </source>
</evidence>
<sequence length="811" mass="88404">MSGLGDLPSNLDCGVRLARSILPYLDNEDHVVSSSKTMASAAPVGNATPPAEKTAATQEATATPSQPAIPAALTAVIDKKAELAARKQDALHEAVARFNDVKEKLGGLEQAKAFFETYGADSLKRDEEDERIKPKEIELDSQIKDYSDRKIGLADRPDGFGASHVQDPAWDIEEPSEVEIASRLNTKDWQQLLNTTKMLHGGEVYGTNGFSSHAISASVGASTPYVGASVSASYSSESQESKSSADFSDRLEYTATYNFPRARVFLDELNLEVTAKCAEYLVKIQQAASKIQKNVSTNKPEDEDGAVTDANRLLTQFYARFGHIFACTVQIGGQLTSTKSAASFADVKEDQRRDAMQAAVAASVETRAVSVSSSYSQGSSQDAQNRQSNVNNASSLAWSARGGNTLLCANPAAWANSVSESKNWRVLEQDNIIALPELINKLEQTTDSGVLAWPDIANTFHTIAKSKFKEIPKLPVGTWTGKLKLETLDGRKVVIKDDQLCIADSGEDAIFHVLDADMDRRNEVDPQMPQLYADHPVFLVPGQTCARQSQAEGGQFAGLWVDGRSSDGKVKTDAGKTCRWSFRLGEALPTKDHPVAAERWAPDRFAIKHNDEVGLFCHSYWSGGSFTSCDAPPQFAPYVVKSDSDSQLRVFKTDTAIMSLQFTSTGMDLMKSDPGWAFLSSDRASIQSLIEASDVGQSSPSHEAQINTWRGLFTLTGGQTWRNVYELLLGVTPANRDATLQSVGDNLEALKSLTVAAISWSTAERLREWGVANKVDNLNPVHFKVKFVNWEGDRIVEQEPQAEEYGNGIFD</sequence>
<dbReference type="GeneID" id="68286370"/>
<evidence type="ECO:0000313" key="4">
    <source>
        <dbReference type="Proteomes" id="UP000825890"/>
    </source>
</evidence>
<protein>
    <recommendedName>
        <fullName evidence="2">MACPF-like domain-containing protein</fullName>
    </recommendedName>
</protein>
<dbReference type="AlphaFoldDB" id="A0A9P3CC44"/>
<name>A0A9P3CC44_9PEZI</name>